<reference evidence="2 3" key="1">
    <citation type="journal article" date="2015" name="Genome Biol. Evol.">
        <title>Comparative Genomics of a Bacterivorous Green Alga Reveals Evolutionary Causalities and Consequences of Phago-Mixotrophic Mode of Nutrition.</title>
        <authorList>
            <person name="Burns J.A."/>
            <person name="Paasch A."/>
            <person name="Narechania A."/>
            <person name="Kim E."/>
        </authorList>
    </citation>
    <scope>NUCLEOTIDE SEQUENCE [LARGE SCALE GENOMIC DNA]</scope>
    <source>
        <strain evidence="2 3">PLY_AMNH</strain>
    </source>
</reference>
<dbReference type="PANTHER" id="PTHR31691">
    <property type="entry name" value="ROTATIN"/>
    <property type="match status" value="1"/>
</dbReference>
<organism evidence="2 3">
    <name type="scientific">Cymbomonas tetramitiformis</name>
    <dbReference type="NCBI Taxonomy" id="36881"/>
    <lineage>
        <taxon>Eukaryota</taxon>
        <taxon>Viridiplantae</taxon>
        <taxon>Chlorophyta</taxon>
        <taxon>Pyramimonadophyceae</taxon>
        <taxon>Pyramimonadales</taxon>
        <taxon>Pyramimonadaceae</taxon>
        <taxon>Cymbomonas</taxon>
    </lineage>
</organism>
<feature type="signal peptide" evidence="1">
    <location>
        <begin position="1"/>
        <end position="27"/>
    </location>
</feature>
<dbReference type="GO" id="GO:0044782">
    <property type="term" value="P:cilium organization"/>
    <property type="evidence" value="ECO:0007669"/>
    <property type="project" value="InterPro"/>
</dbReference>
<dbReference type="Proteomes" id="UP001190700">
    <property type="component" value="Unassembled WGS sequence"/>
</dbReference>
<dbReference type="AlphaFoldDB" id="A0AAE0FPK3"/>
<evidence type="ECO:0000313" key="2">
    <source>
        <dbReference type="EMBL" id="KAK3263574.1"/>
    </source>
</evidence>
<dbReference type="InterPro" id="IPR030791">
    <property type="entry name" value="Rotatin"/>
</dbReference>
<sequence>SAEARVAALAVAGAVMDVLLLLPEADSAEVVPAWLAQHLGALACDEAVGHCAPWLRAGLRPYLPHVAPAAHAQLTAADAASSAVHRAKQIDTSADPISAELQVAAMRAALPALVYTRDMPLAEKFVRSLAALEDVASPPAANTPPPKADGGMGGVTTPAPDASPGTALLTELLMHAECSIRRTAYETVVALTVSSSDLGSVLGRVLNNGRCAEDQGRMLHLLANSGIIGVIVEYGLYDAMCSSAAAELLLELAQRGSDRHRRKLMQWLPWIECATTHQDTAVFASSVCNLLSSAP</sequence>
<protein>
    <submittedName>
        <fullName evidence="2">Uncharacterized protein</fullName>
    </submittedName>
</protein>
<dbReference type="GO" id="GO:0036064">
    <property type="term" value="C:ciliary basal body"/>
    <property type="evidence" value="ECO:0007669"/>
    <property type="project" value="InterPro"/>
</dbReference>
<keyword evidence="3" id="KW-1185">Reference proteome</keyword>
<comment type="caution">
    <text evidence="2">The sequence shown here is derived from an EMBL/GenBank/DDBJ whole genome shotgun (WGS) entry which is preliminary data.</text>
</comment>
<evidence type="ECO:0000256" key="1">
    <source>
        <dbReference type="SAM" id="SignalP"/>
    </source>
</evidence>
<keyword evidence="1" id="KW-0732">Signal</keyword>
<evidence type="ECO:0000313" key="3">
    <source>
        <dbReference type="Proteomes" id="UP001190700"/>
    </source>
</evidence>
<gene>
    <name evidence="2" type="ORF">CYMTET_27628</name>
</gene>
<proteinExistence type="predicted"/>
<accession>A0AAE0FPK3</accession>
<dbReference type="PANTHER" id="PTHR31691:SF1">
    <property type="entry name" value="ROTATIN"/>
    <property type="match status" value="1"/>
</dbReference>
<feature type="chain" id="PRO_5041899347" evidence="1">
    <location>
        <begin position="28"/>
        <end position="295"/>
    </location>
</feature>
<dbReference type="EMBL" id="LGRX02015260">
    <property type="protein sequence ID" value="KAK3263574.1"/>
    <property type="molecule type" value="Genomic_DNA"/>
</dbReference>
<name>A0AAE0FPK3_9CHLO</name>
<feature type="non-terminal residue" evidence="2">
    <location>
        <position position="295"/>
    </location>
</feature>
<feature type="non-terminal residue" evidence="2">
    <location>
        <position position="1"/>
    </location>
</feature>